<protein>
    <submittedName>
        <fullName evidence="1">Uncharacterized protein</fullName>
    </submittedName>
</protein>
<dbReference type="EMBL" id="CP029543">
    <property type="protein sequence ID" value="AWV48877.1"/>
    <property type="molecule type" value="Genomic_DNA"/>
</dbReference>
<evidence type="ECO:0000313" key="1">
    <source>
        <dbReference type="EMBL" id="AWV48877.1"/>
    </source>
</evidence>
<accession>A0AAD0P7N4</accession>
<dbReference type="AlphaFoldDB" id="A0AAD0P7N4"/>
<evidence type="ECO:0000313" key="2">
    <source>
        <dbReference type="Proteomes" id="UP000249682"/>
    </source>
</evidence>
<organism evidence="1 2">
    <name type="scientific">Mycobacterium leprae</name>
    <dbReference type="NCBI Taxonomy" id="1769"/>
    <lineage>
        <taxon>Bacteria</taxon>
        <taxon>Bacillati</taxon>
        <taxon>Actinomycetota</taxon>
        <taxon>Actinomycetes</taxon>
        <taxon>Mycobacteriales</taxon>
        <taxon>Mycobacteriaceae</taxon>
        <taxon>Mycobacterium</taxon>
    </lineage>
</organism>
<dbReference type="RefSeq" id="WP_111481120.1">
    <property type="nucleotide sequence ID" value="NZ_CP029543.1"/>
</dbReference>
<proteinExistence type="predicted"/>
<gene>
    <name evidence="1" type="ORF">DIJ64_14750</name>
</gene>
<reference evidence="1 2" key="1">
    <citation type="submission" date="2018-05" db="EMBL/GenBank/DDBJ databases">
        <title>Evolution of small genomes with special reference to Mycobacterium leprae.</title>
        <authorList>
            <person name="Mohanty P.S."/>
            <person name="Bansal A.K."/>
            <person name="Gupta U.D."/>
            <person name="Naaz F."/>
            <person name="Dwivedi V.D."/>
            <person name="Singh H."/>
            <person name="Gupta G."/>
            <person name="Sharma S."/>
            <person name="Arora M."/>
        </authorList>
    </citation>
    <scope>NUCLEOTIDE SEQUENCE [LARGE SCALE GENOMIC DNA]</scope>
    <source>
        <strain evidence="1 2">MRHRU-235-G</strain>
    </source>
</reference>
<dbReference type="Pfam" id="PF17197">
    <property type="entry name" value="DUF5134"/>
    <property type="match status" value="1"/>
</dbReference>
<dbReference type="Proteomes" id="UP000249682">
    <property type="component" value="Chromosome"/>
</dbReference>
<dbReference type="InterPro" id="IPR033458">
    <property type="entry name" value="DUF5134"/>
</dbReference>
<name>A0AAD0P7N4_MYCLR</name>
<sequence>MHVAAPANCPTRNRLTNCYNAVTMAAMAWMYAMMDNRLPGQTGDP</sequence>